<organism>
    <name type="scientific">Bacillus subtilis</name>
    <dbReference type="NCBI Taxonomy" id="1423"/>
    <lineage>
        <taxon>Bacteria</taxon>
        <taxon>Bacillati</taxon>
        <taxon>Bacillota</taxon>
        <taxon>Bacilli</taxon>
        <taxon>Bacillales</taxon>
        <taxon>Bacillaceae</taxon>
        <taxon>Bacillus</taxon>
    </lineage>
</organism>
<keyword id="KW-0903">Direct protein sequencing</keyword>
<accession>Q9R501</accession>
<protein>
    <submittedName>
        <fullName>PROTOPECTINASE-N</fullName>
        <ecNumber>4.2.2.2</ecNumber>
    </submittedName>
</protein>
<dbReference type="GO" id="GO:0030570">
    <property type="term" value="F:pectate lyase activity"/>
    <property type="evidence" value="ECO:0007669"/>
    <property type="project" value="UniProtKB-EC"/>
</dbReference>
<dbReference type="EC" id="4.2.2.2"/>
<dbReference type="AlphaFoldDB" id="Q9R501"/>
<reference key="1">
    <citation type="journal article" date="1994" name="Biosci. Biotechnol. Biochem.">
        <title>Purification, characterization, and production of two pectic transeliminases with protopectinase activity from Bacillus subtilis.</title>
        <authorList>
            <person name="Sakamoto T."/>
            <person name="Hours R.A."/>
            <person name="Sakai T."/>
        </authorList>
    </citation>
    <scope>PROTEIN SEQUENCE</scope>
</reference>
<proteinExistence type="evidence at protein level"/>
<sequence length="18" mass="1778">ADLGHQTLGSNDGDGAYS</sequence>
<name>Q9R501_BACIU</name>